<reference evidence="4 5" key="1">
    <citation type="journal article" date="2011" name="Proc. Natl. Acad. Sci. U.S.A.">
        <title>Comparative genomics of xylose-fermenting fungi for enhanced biofuel production.</title>
        <authorList>
            <person name="Wohlbach D.J."/>
            <person name="Kuo A."/>
            <person name="Sato T.K."/>
            <person name="Potts K.M."/>
            <person name="Salamov A.A."/>
            <person name="LaButti K.M."/>
            <person name="Sun H."/>
            <person name="Clum A."/>
            <person name="Pangilinan J.L."/>
            <person name="Lindquist E.A."/>
            <person name="Lucas S."/>
            <person name="Lapidus A."/>
            <person name="Jin M."/>
            <person name="Gunawan C."/>
            <person name="Balan V."/>
            <person name="Dale B.E."/>
            <person name="Jeffries T.W."/>
            <person name="Zinkel R."/>
            <person name="Barry K.W."/>
            <person name="Grigoriev I.V."/>
            <person name="Gasch A.P."/>
        </authorList>
    </citation>
    <scope>NUCLEOTIDE SEQUENCE [LARGE SCALE GENOMIC DNA]</scope>
    <source>
        <strain evidence="4">ATCC 10573</strain>
        <strain evidence="5">ATCC 10573 / BCRC 21748 / CBS 615 / JCM 9827 / NBRC 10315 / NRRL Y-1498 / VKM Y-70</strain>
    </source>
</reference>
<gene>
    <name evidence="4" type="ORF">CANTEDRAFT_115182</name>
</gene>
<dbReference type="Gene3D" id="3.30.160.60">
    <property type="entry name" value="Classic Zinc Finger"/>
    <property type="match status" value="1"/>
</dbReference>
<feature type="domain" description="BZIP" evidence="3">
    <location>
        <begin position="21"/>
        <end position="35"/>
    </location>
</feature>
<dbReference type="InterPro" id="IPR046347">
    <property type="entry name" value="bZIP_sf"/>
</dbReference>
<dbReference type="EMBL" id="GL996527">
    <property type="protein sequence ID" value="EGV62636.1"/>
    <property type="molecule type" value="Genomic_DNA"/>
</dbReference>
<dbReference type="InterPro" id="IPR004827">
    <property type="entry name" value="bZIP"/>
</dbReference>
<protein>
    <recommendedName>
        <fullName evidence="3">BZIP domain-containing protein</fullName>
    </recommendedName>
</protein>
<dbReference type="SUPFAM" id="SSF57959">
    <property type="entry name" value="Leucine zipper domain"/>
    <property type="match status" value="1"/>
</dbReference>
<keyword evidence="5" id="KW-1185">Reference proteome</keyword>
<dbReference type="EMBL" id="GL996527">
    <property type="protein sequence ID" value="EGV62635.1"/>
    <property type="molecule type" value="Genomic_DNA"/>
</dbReference>
<evidence type="ECO:0000256" key="1">
    <source>
        <dbReference type="SAM" id="Coils"/>
    </source>
</evidence>
<sequence length="78" mass="9446">MRKRKRGPVDDVSESSEADVKRVKNTMAARRYRERQRKDVEILDARIKQLEEELATSRLEVVWWKMEAEKWRSQAEKK</sequence>
<evidence type="ECO:0000256" key="2">
    <source>
        <dbReference type="SAM" id="MobiDB-lite"/>
    </source>
</evidence>
<evidence type="ECO:0000313" key="4">
    <source>
        <dbReference type="EMBL" id="EGV62635.1"/>
    </source>
</evidence>
<dbReference type="PROSITE" id="PS00036">
    <property type="entry name" value="BZIP_BASIC"/>
    <property type="match status" value="1"/>
</dbReference>
<dbReference type="eggNOG" id="ENOG502RQCQ">
    <property type="taxonomic scope" value="Eukaryota"/>
</dbReference>
<feature type="coiled-coil region" evidence="1">
    <location>
        <begin position="33"/>
        <end position="60"/>
    </location>
</feature>
<accession>G3B8A5</accession>
<dbReference type="Pfam" id="PF07716">
    <property type="entry name" value="bZIP_2"/>
    <property type="match status" value="1"/>
</dbReference>
<evidence type="ECO:0000313" key="5">
    <source>
        <dbReference type="Proteomes" id="UP000000707"/>
    </source>
</evidence>
<dbReference type="GO" id="GO:0003700">
    <property type="term" value="F:DNA-binding transcription factor activity"/>
    <property type="evidence" value="ECO:0007669"/>
    <property type="project" value="InterPro"/>
</dbReference>
<name>G3B8A5_CANTC</name>
<evidence type="ECO:0000259" key="3">
    <source>
        <dbReference type="PROSITE" id="PS00036"/>
    </source>
</evidence>
<proteinExistence type="predicted"/>
<dbReference type="Proteomes" id="UP000000707">
    <property type="component" value="Unassembled WGS sequence"/>
</dbReference>
<feature type="region of interest" description="Disordered" evidence="2">
    <location>
        <begin position="1"/>
        <end position="21"/>
    </location>
</feature>
<keyword evidence="1" id="KW-0175">Coiled coil</keyword>
<dbReference type="OrthoDB" id="2257100at2759"/>
<organism evidence="5">
    <name type="scientific">Candida tenuis (strain ATCC 10573 / BCRC 21748 / CBS 615 / JCM 9827 / NBRC 10315 / NRRL Y-1498 / VKM Y-70)</name>
    <name type="common">Yeast</name>
    <name type="synonym">Yamadazyma tenuis</name>
    <dbReference type="NCBI Taxonomy" id="590646"/>
    <lineage>
        <taxon>Eukaryota</taxon>
        <taxon>Fungi</taxon>
        <taxon>Dikarya</taxon>
        <taxon>Ascomycota</taxon>
        <taxon>Saccharomycotina</taxon>
        <taxon>Pichiomycetes</taxon>
        <taxon>Debaryomycetaceae</taxon>
        <taxon>Yamadazyma</taxon>
    </lineage>
</organism>
<dbReference type="AlphaFoldDB" id="G3B8A5"/>
<dbReference type="HOGENOM" id="CLU_2621792_0_0_1"/>